<keyword evidence="6" id="KW-0862">Zinc</keyword>
<dbReference type="PROSITE" id="PS51837">
    <property type="entry name" value="LITAF"/>
    <property type="match status" value="1"/>
</dbReference>
<gene>
    <name evidence="10" type="ORF">XAT740_LOCUS27633</name>
</gene>
<evidence type="ECO:0000256" key="7">
    <source>
        <dbReference type="ARBA" id="ARBA00023136"/>
    </source>
</evidence>
<dbReference type="AlphaFoldDB" id="A0A815C1E8"/>
<dbReference type="GO" id="GO:0005634">
    <property type="term" value="C:nucleus"/>
    <property type="evidence" value="ECO:0007669"/>
    <property type="project" value="TreeGrafter"/>
</dbReference>
<evidence type="ECO:0000259" key="9">
    <source>
        <dbReference type="PROSITE" id="PS51837"/>
    </source>
</evidence>
<protein>
    <recommendedName>
        <fullName evidence="9">LITAF domain-containing protein</fullName>
    </recommendedName>
</protein>
<evidence type="ECO:0000256" key="2">
    <source>
        <dbReference type="ARBA" id="ARBA00004481"/>
    </source>
</evidence>
<dbReference type="InterPro" id="IPR006629">
    <property type="entry name" value="LITAF"/>
</dbReference>
<dbReference type="PANTHER" id="PTHR23292">
    <property type="entry name" value="LIPOPOLYSACCHARIDE-INDUCED TUMOR NECROSIS FACTOR-ALPHA FACTOR"/>
    <property type="match status" value="1"/>
</dbReference>
<dbReference type="InterPro" id="IPR037519">
    <property type="entry name" value="LITAF_fam"/>
</dbReference>
<evidence type="ECO:0000256" key="8">
    <source>
        <dbReference type="SAM" id="Phobius"/>
    </source>
</evidence>
<feature type="domain" description="LITAF" evidence="9">
    <location>
        <begin position="23"/>
        <end position="107"/>
    </location>
</feature>
<dbReference type="Pfam" id="PF10601">
    <property type="entry name" value="zf-LITAF-like"/>
    <property type="match status" value="1"/>
</dbReference>
<keyword evidence="11" id="KW-1185">Reference proteome</keyword>
<dbReference type="GO" id="GO:0008270">
    <property type="term" value="F:zinc ion binding"/>
    <property type="evidence" value="ECO:0007669"/>
    <property type="project" value="TreeGrafter"/>
</dbReference>
<dbReference type="PANTHER" id="PTHR23292:SF45">
    <property type="entry name" value="LIPOPOLYSACCHARIDE-INDUCED TUMOR NECROSIS FACTOR-ALPHA FACTOR HOMOLOG"/>
    <property type="match status" value="1"/>
</dbReference>
<evidence type="ECO:0000256" key="6">
    <source>
        <dbReference type="ARBA" id="ARBA00022833"/>
    </source>
</evidence>
<dbReference type="GO" id="GO:0098574">
    <property type="term" value="C:cytoplasmic side of lysosomal membrane"/>
    <property type="evidence" value="ECO:0007669"/>
    <property type="project" value="TreeGrafter"/>
</dbReference>
<evidence type="ECO:0000256" key="1">
    <source>
        <dbReference type="ARBA" id="ARBA00004414"/>
    </source>
</evidence>
<evidence type="ECO:0000256" key="5">
    <source>
        <dbReference type="ARBA" id="ARBA00022723"/>
    </source>
</evidence>
<dbReference type="Proteomes" id="UP000663828">
    <property type="component" value="Unassembled WGS sequence"/>
</dbReference>
<keyword evidence="7 8" id="KW-0472">Membrane</keyword>
<comment type="caution">
    <text evidence="10">The sequence shown here is derived from an EMBL/GenBank/DDBJ whole genome shotgun (WGS) entry which is preliminary data.</text>
</comment>
<keyword evidence="8" id="KW-1133">Transmembrane helix</keyword>
<organism evidence="10 11">
    <name type="scientific">Adineta ricciae</name>
    <name type="common">Rotifer</name>
    <dbReference type="NCBI Taxonomy" id="249248"/>
    <lineage>
        <taxon>Eukaryota</taxon>
        <taxon>Metazoa</taxon>
        <taxon>Spiralia</taxon>
        <taxon>Gnathifera</taxon>
        <taxon>Rotifera</taxon>
        <taxon>Eurotatoria</taxon>
        <taxon>Bdelloidea</taxon>
        <taxon>Adinetida</taxon>
        <taxon>Adinetidae</taxon>
        <taxon>Adineta</taxon>
    </lineage>
</organism>
<keyword evidence="8" id="KW-0812">Transmembrane</keyword>
<evidence type="ECO:0000313" key="11">
    <source>
        <dbReference type="Proteomes" id="UP000663828"/>
    </source>
</evidence>
<evidence type="ECO:0000256" key="4">
    <source>
        <dbReference type="ARBA" id="ARBA00005975"/>
    </source>
</evidence>
<proteinExistence type="inferred from homology"/>
<dbReference type="EMBL" id="CAJNOR010002319">
    <property type="protein sequence ID" value="CAF1277512.1"/>
    <property type="molecule type" value="Genomic_DNA"/>
</dbReference>
<evidence type="ECO:0000256" key="3">
    <source>
        <dbReference type="ARBA" id="ARBA00004630"/>
    </source>
</evidence>
<keyword evidence="5" id="KW-0479">Metal-binding</keyword>
<comment type="subcellular location">
    <subcellularLocation>
        <location evidence="2">Endosome membrane</location>
        <topology evidence="2">Peripheral membrane protein</topology>
    </subcellularLocation>
    <subcellularLocation>
        <location evidence="1">Late endosome membrane</location>
    </subcellularLocation>
    <subcellularLocation>
        <location evidence="3">Lysosome membrane</location>
        <topology evidence="3">Peripheral membrane protein</topology>
        <orientation evidence="3">Cytoplasmic side</orientation>
    </subcellularLocation>
</comment>
<sequence>MNPPAPYNASFNQAEFNKVAPVMNAQSRLSTLSVGDLPVSRTCPQCHRSMATTVEKTNGVTVWSAAGILILLGCVCGCCLIPLCMDDLKDKTHYCPYCNTVVGRKKLFK</sequence>
<dbReference type="GO" id="GO:0098560">
    <property type="term" value="C:cytoplasmic side of late endosome membrane"/>
    <property type="evidence" value="ECO:0007669"/>
    <property type="project" value="TreeGrafter"/>
</dbReference>
<evidence type="ECO:0000313" key="10">
    <source>
        <dbReference type="EMBL" id="CAF1277512.1"/>
    </source>
</evidence>
<dbReference type="SMART" id="SM00714">
    <property type="entry name" value="LITAF"/>
    <property type="match status" value="1"/>
</dbReference>
<feature type="transmembrane region" description="Helical" evidence="8">
    <location>
        <begin position="60"/>
        <end position="83"/>
    </location>
</feature>
<reference evidence="10" key="1">
    <citation type="submission" date="2021-02" db="EMBL/GenBank/DDBJ databases">
        <authorList>
            <person name="Nowell W R."/>
        </authorList>
    </citation>
    <scope>NUCLEOTIDE SEQUENCE</scope>
</reference>
<name>A0A815C1E8_ADIRI</name>
<comment type="similarity">
    <text evidence="4">Belongs to the CDIP1/LITAF family.</text>
</comment>
<accession>A0A815C1E8</accession>